<dbReference type="EMBL" id="JAAIWN010000021">
    <property type="protein sequence ID" value="NEY81826.1"/>
    <property type="molecule type" value="Genomic_DNA"/>
</dbReference>
<keyword evidence="6" id="KW-1185">Reference proteome</keyword>
<dbReference type="Proteomes" id="UP000570010">
    <property type="component" value="Unassembled WGS sequence"/>
</dbReference>
<keyword evidence="2 3" id="KW-0802">TPR repeat</keyword>
<reference evidence="4 7" key="2">
    <citation type="submission" date="2020-07" db="EMBL/GenBank/DDBJ databases">
        <authorList>
            <person name="Feng H."/>
        </authorList>
    </citation>
    <scope>NUCLEOTIDE SEQUENCE [LARGE SCALE GENOMIC DNA]</scope>
    <source>
        <strain evidence="7">s-12</strain>
        <strain evidence="4">S-12</strain>
    </source>
</reference>
<dbReference type="RefSeq" id="WP_163242220.1">
    <property type="nucleotide sequence ID" value="NZ_CP082780.1"/>
</dbReference>
<keyword evidence="1" id="KW-0677">Repeat</keyword>
<organism evidence="5 6">
    <name type="scientific">Bacillus aquiflavi</name>
    <dbReference type="NCBI Taxonomy" id="2672567"/>
    <lineage>
        <taxon>Bacteria</taxon>
        <taxon>Bacillati</taxon>
        <taxon>Bacillota</taxon>
        <taxon>Bacilli</taxon>
        <taxon>Bacillales</taxon>
        <taxon>Bacillaceae</taxon>
        <taxon>Bacillus</taxon>
    </lineage>
</organism>
<accession>A0A6B3W1P1</accession>
<dbReference type="SMART" id="SM00028">
    <property type="entry name" value="TPR"/>
    <property type="match status" value="4"/>
</dbReference>
<gene>
    <name evidence="5" type="ORF">G4D64_09995</name>
    <name evidence="4" type="ORF">H1Z61_10600</name>
</gene>
<feature type="repeat" description="TPR" evidence="3">
    <location>
        <begin position="287"/>
        <end position="320"/>
    </location>
</feature>
<proteinExistence type="predicted"/>
<evidence type="ECO:0000313" key="4">
    <source>
        <dbReference type="EMBL" id="MBA4537569.1"/>
    </source>
</evidence>
<protein>
    <submittedName>
        <fullName evidence="5">Tetratricopeptide repeat protein</fullName>
    </submittedName>
</protein>
<dbReference type="Pfam" id="PF13181">
    <property type="entry name" value="TPR_8"/>
    <property type="match status" value="1"/>
</dbReference>
<dbReference type="InterPro" id="IPR011990">
    <property type="entry name" value="TPR-like_helical_dom_sf"/>
</dbReference>
<feature type="repeat" description="TPR" evidence="3">
    <location>
        <begin position="21"/>
        <end position="54"/>
    </location>
</feature>
<dbReference type="EMBL" id="JACEIO010000023">
    <property type="protein sequence ID" value="MBA4537569.1"/>
    <property type="molecule type" value="Genomic_DNA"/>
</dbReference>
<sequence>MGKNSQARQQMGKILSFIPTGEYYFTKGVKAYHRRDFHKAIKYLLRATQLEPGEPMILCQLALVYTETAQYRESNELLHEIVEELDEEMVECHYFLANNYAHLGLFREAANHANLYLKYDEDGEFVEDAEDLLELLSLEADEDYFVEDDLIIQQEEAKQLLESGKFAEVVTLLKKMINEYPEFWPAYNNLALAYFYLGEIEKSAMILQEVLERNEGNLHALCNSLVFLHYQNRYDEVNKLADMLEKVKPLLQEHQFKLGATFALIGRYKIAYLWLRRLQKYGFDGNEAFYYWLSYSAYHIGKEERAREAWEKTIKLNPEKIGLEPWNQLHIQAEHLEENFTYISTHLNSQYIEERLFALFLIAISTNKDQMLQIVTFENETASSFEREYMTFIKTGASFSSIKDAHETAKNLYKHYHPVNVLESGLYLMWFSIFVEALQKGMNLKNPKAWAAAVEYVWSKLRDEKIPQSKIAEKYNVSSSTVQKYVKMVNFCLQ</sequence>
<dbReference type="AlphaFoldDB" id="A0A6B3W1P1"/>
<dbReference type="PROSITE" id="PS50005">
    <property type="entry name" value="TPR"/>
    <property type="match status" value="2"/>
</dbReference>
<dbReference type="PANTHER" id="PTHR45586">
    <property type="entry name" value="TPR REPEAT-CONTAINING PROTEIN PA4667"/>
    <property type="match status" value="1"/>
</dbReference>
<comment type="caution">
    <text evidence="5">The sequence shown here is derived from an EMBL/GenBank/DDBJ whole genome shotgun (WGS) entry which is preliminary data.</text>
</comment>
<evidence type="ECO:0000256" key="1">
    <source>
        <dbReference type="ARBA" id="ARBA00022737"/>
    </source>
</evidence>
<evidence type="ECO:0000256" key="2">
    <source>
        <dbReference type="ARBA" id="ARBA00022803"/>
    </source>
</evidence>
<dbReference type="SUPFAM" id="SSF48452">
    <property type="entry name" value="TPR-like"/>
    <property type="match status" value="1"/>
</dbReference>
<evidence type="ECO:0000313" key="7">
    <source>
        <dbReference type="Proteomes" id="UP000570010"/>
    </source>
</evidence>
<dbReference type="Proteomes" id="UP000472971">
    <property type="component" value="Unassembled WGS sequence"/>
</dbReference>
<evidence type="ECO:0000313" key="6">
    <source>
        <dbReference type="Proteomes" id="UP000472971"/>
    </source>
</evidence>
<name>A0A6B3W1P1_9BACI</name>
<reference evidence="5 6" key="1">
    <citation type="submission" date="2020-02" db="EMBL/GenBank/DDBJ databases">
        <title>Bacillus aquiflavi sp. nov., isolated from yellow water of strong flavor Chinese baijiu in Yibin region of China.</title>
        <authorList>
            <person name="Xie J."/>
        </authorList>
    </citation>
    <scope>NUCLEOTIDE SEQUENCE [LARGE SCALE GENOMIC DNA]</scope>
    <source>
        <strain evidence="5 6">3H-10</strain>
    </source>
</reference>
<evidence type="ECO:0000313" key="5">
    <source>
        <dbReference type="EMBL" id="NEY81826.1"/>
    </source>
</evidence>
<dbReference type="PANTHER" id="PTHR45586:SF1">
    <property type="entry name" value="LIPOPOLYSACCHARIDE ASSEMBLY PROTEIN B"/>
    <property type="match status" value="1"/>
</dbReference>
<dbReference type="InterPro" id="IPR051012">
    <property type="entry name" value="CellSynth/LPSAsmb/PSIAsmb"/>
</dbReference>
<dbReference type="InterPro" id="IPR019734">
    <property type="entry name" value="TPR_rpt"/>
</dbReference>
<dbReference type="Gene3D" id="1.25.40.10">
    <property type="entry name" value="Tetratricopeptide repeat domain"/>
    <property type="match status" value="2"/>
</dbReference>
<evidence type="ECO:0000256" key="3">
    <source>
        <dbReference type="PROSITE-ProRule" id="PRU00339"/>
    </source>
</evidence>